<keyword evidence="3" id="KW-1185">Reference proteome</keyword>
<dbReference type="InterPro" id="IPR053147">
    <property type="entry name" value="Hsp_HslJ-like"/>
</dbReference>
<comment type="caution">
    <text evidence="2">The sequence shown here is derived from an EMBL/GenBank/DDBJ whole genome shotgun (WGS) entry which is preliminary data.</text>
</comment>
<proteinExistence type="predicted"/>
<dbReference type="Gene3D" id="2.40.128.270">
    <property type="match status" value="1"/>
</dbReference>
<evidence type="ECO:0000313" key="3">
    <source>
        <dbReference type="Proteomes" id="UP001139319"/>
    </source>
</evidence>
<sequence>MRQWLNRAALLGTGLLMVACTHTQKNDSDLSTRLTTQSWQIEYIAGDGVIDYSPAQLTFAADGQFFGNGSCNRIFGRYTLEGDKLQIADDIGSTRMSCPPALMNQEARLVSVLPGVHRIRWENGILFMTDSSGAPTLQAAAVSP</sequence>
<reference evidence="2" key="1">
    <citation type="submission" date="2022-05" db="EMBL/GenBank/DDBJ databases">
        <authorList>
            <person name="Sun H.-N."/>
        </authorList>
    </citation>
    <scope>NUCLEOTIDE SEQUENCE</scope>
    <source>
        <strain evidence="2">HB14</strain>
    </source>
</reference>
<organism evidence="2 3">
    <name type="scientific">Gilvimarinus xylanilyticus</name>
    <dbReference type="NCBI Taxonomy" id="2944139"/>
    <lineage>
        <taxon>Bacteria</taxon>
        <taxon>Pseudomonadati</taxon>
        <taxon>Pseudomonadota</taxon>
        <taxon>Gammaproteobacteria</taxon>
        <taxon>Cellvibrionales</taxon>
        <taxon>Cellvibrionaceae</taxon>
        <taxon>Gilvimarinus</taxon>
    </lineage>
</organism>
<dbReference type="InterPro" id="IPR038670">
    <property type="entry name" value="HslJ-like_sf"/>
</dbReference>
<dbReference type="InterPro" id="IPR005184">
    <property type="entry name" value="DUF306_Meta_HslJ"/>
</dbReference>
<feature type="domain" description="DUF306" evidence="1">
    <location>
        <begin position="33"/>
        <end position="138"/>
    </location>
</feature>
<dbReference type="Pfam" id="PF03724">
    <property type="entry name" value="META"/>
    <property type="match status" value="1"/>
</dbReference>
<protein>
    <submittedName>
        <fullName evidence="2">META domain-containing protein</fullName>
    </submittedName>
</protein>
<gene>
    <name evidence="2" type="ORF">M6D89_04450</name>
</gene>
<reference evidence="2" key="2">
    <citation type="submission" date="2023-01" db="EMBL/GenBank/DDBJ databases">
        <title>Gilvimarinus xylanilyticus HB14 isolated from Caulerpa lentillifera aquaculture base in Hainan, China.</title>
        <authorList>
            <person name="Zhang Y.-J."/>
        </authorList>
    </citation>
    <scope>NUCLEOTIDE SEQUENCE</scope>
    <source>
        <strain evidence="2">HB14</strain>
    </source>
</reference>
<dbReference type="AlphaFoldDB" id="A0A9X2KW15"/>
<name>A0A9X2KW15_9GAMM</name>
<dbReference type="EMBL" id="JAMFTH010000001">
    <property type="protein sequence ID" value="MCP8898545.1"/>
    <property type="molecule type" value="Genomic_DNA"/>
</dbReference>
<dbReference type="RefSeq" id="WP_253966819.1">
    <property type="nucleotide sequence ID" value="NZ_JAMFTH010000001.1"/>
</dbReference>
<dbReference type="PANTHER" id="PTHR35535:SF1">
    <property type="entry name" value="HEAT SHOCK PROTEIN HSLJ"/>
    <property type="match status" value="1"/>
</dbReference>
<dbReference type="Proteomes" id="UP001139319">
    <property type="component" value="Unassembled WGS sequence"/>
</dbReference>
<dbReference type="PROSITE" id="PS51257">
    <property type="entry name" value="PROKAR_LIPOPROTEIN"/>
    <property type="match status" value="1"/>
</dbReference>
<accession>A0A9X2KW15</accession>
<evidence type="ECO:0000313" key="2">
    <source>
        <dbReference type="EMBL" id="MCP8898545.1"/>
    </source>
</evidence>
<evidence type="ECO:0000259" key="1">
    <source>
        <dbReference type="Pfam" id="PF03724"/>
    </source>
</evidence>
<dbReference type="PANTHER" id="PTHR35535">
    <property type="entry name" value="HEAT SHOCK PROTEIN HSLJ"/>
    <property type="match status" value="1"/>
</dbReference>